<dbReference type="AlphaFoldDB" id="A0A344UQ67"/>
<dbReference type="Gene3D" id="3.30.70.250">
    <property type="entry name" value="Malonyl-CoA ACP transacylase, ACP-binding"/>
    <property type="match status" value="1"/>
</dbReference>
<dbReference type="SUPFAM" id="SSF52151">
    <property type="entry name" value="FabD/lysophospholipase-like"/>
    <property type="match status" value="1"/>
</dbReference>
<sequence length="302" mass="31617">MSGGQLHLFPGQGSQARGMARAALERSAATRRFVESASEATGLDLRELCVSASVETLTPTQIQQPALTAAALSCWIAARPDGRDSDEPDADDRFTGHSIGALAAAAASGHLDPVSAVRLAQLRGRLMAAAPGRGGMLAVVTGKERSETAQRSRADALAERHGLDVAAVNGPTQVVLSGALDRIEAAHEATGSRSTMLKVSHAFHSRLMEPAQQAWADALASTRLAKGRGYVGCTTGRLAASPEEVRQDLAAGLRRTVRWMAVLEATSACRSVAVYGPGHALARLMRPYLDNRPVRSPGGGSR</sequence>
<dbReference type="PANTHER" id="PTHR42681:SF1">
    <property type="entry name" value="MALONYL-COA-ACYL CARRIER PROTEIN TRANSACYLASE, MITOCHONDRIAL"/>
    <property type="match status" value="1"/>
</dbReference>
<dbReference type="EC" id="2.3.1.39" evidence="1"/>
<evidence type="ECO:0000256" key="3">
    <source>
        <dbReference type="ARBA" id="ARBA00023315"/>
    </source>
</evidence>
<organism evidence="6 7">
    <name type="scientific">Acidipropionibacterium virtanenii</name>
    <dbReference type="NCBI Taxonomy" id="2057246"/>
    <lineage>
        <taxon>Bacteria</taxon>
        <taxon>Bacillati</taxon>
        <taxon>Actinomycetota</taxon>
        <taxon>Actinomycetes</taxon>
        <taxon>Propionibacteriales</taxon>
        <taxon>Propionibacteriaceae</taxon>
        <taxon>Acidipropionibacterium</taxon>
    </lineage>
</organism>
<dbReference type="OrthoDB" id="9808669at2"/>
<dbReference type="InterPro" id="IPR050858">
    <property type="entry name" value="Mal-CoA-ACP_Trans/PKS_FabD"/>
</dbReference>
<dbReference type="KEGG" id="acij:JS278_00218"/>
<reference evidence="6 7" key="1">
    <citation type="submission" date="2017-12" db="EMBL/GenBank/DDBJ databases">
        <title>The whole genome sequence of the Acidipropionibacterium virtanenii sp. nov. type strain JS278.</title>
        <authorList>
            <person name="Laine P."/>
            <person name="Deptula P."/>
            <person name="Varmanen P."/>
            <person name="Auvinen P."/>
        </authorList>
    </citation>
    <scope>NUCLEOTIDE SEQUENCE [LARGE SCALE GENOMIC DNA]</scope>
    <source>
        <strain evidence="6 7">JS278</strain>
    </source>
</reference>
<keyword evidence="2 6" id="KW-0808">Transferase</keyword>
<evidence type="ECO:0000256" key="2">
    <source>
        <dbReference type="ARBA" id="ARBA00022679"/>
    </source>
</evidence>
<dbReference type="InterPro" id="IPR001227">
    <property type="entry name" value="Ac_transferase_dom_sf"/>
</dbReference>
<name>A0A344UQ67_9ACTN</name>
<dbReference type="InterPro" id="IPR016035">
    <property type="entry name" value="Acyl_Trfase/lysoPLipase"/>
</dbReference>
<dbReference type="RefSeq" id="WP_114043573.1">
    <property type="nucleotide sequence ID" value="NZ_CP025198.1"/>
</dbReference>
<dbReference type="Proteomes" id="UP000251995">
    <property type="component" value="Chromosome"/>
</dbReference>
<comment type="catalytic activity">
    <reaction evidence="4">
        <text>holo-[ACP] + malonyl-CoA = malonyl-[ACP] + CoA</text>
        <dbReference type="Rhea" id="RHEA:41792"/>
        <dbReference type="Rhea" id="RHEA-COMP:9623"/>
        <dbReference type="Rhea" id="RHEA-COMP:9685"/>
        <dbReference type="ChEBI" id="CHEBI:57287"/>
        <dbReference type="ChEBI" id="CHEBI:57384"/>
        <dbReference type="ChEBI" id="CHEBI:64479"/>
        <dbReference type="ChEBI" id="CHEBI:78449"/>
        <dbReference type="EC" id="2.3.1.39"/>
    </reaction>
</comment>
<gene>
    <name evidence="6" type="primary">pksC</name>
    <name evidence="6" type="ORF">JS278_00218</name>
</gene>
<evidence type="ECO:0000313" key="6">
    <source>
        <dbReference type="EMBL" id="AXE37415.1"/>
    </source>
</evidence>
<keyword evidence="3 6" id="KW-0012">Acyltransferase</keyword>
<dbReference type="EMBL" id="CP025198">
    <property type="protein sequence ID" value="AXE37415.1"/>
    <property type="molecule type" value="Genomic_DNA"/>
</dbReference>
<protein>
    <recommendedName>
        <fullName evidence="1">[acyl-carrier-protein] S-malonyltransferase</fullName>
        <ecNumber evidence="1">2.3.1.39</ecNumber>
    </recommendedName>
</protein>
<accession>A0A344UQ67</accession>
<dbReference type="SMART" id="SM00827">
    <property type="entry name" value="PKS_AT"/>
    <property type="match status" value="1"/>
</dbReference>
<dbReference type="InterPro" id="IPR016036">
    <property type="entry name" value="Malonyl_transacylase_ACP-bd"/>
</dbReference>
<evidence type="ECO:0000259" key="5">
    <source>
        <dbReference type="SMART" id="SM00827"/>
    </source>
</evidence>
<keyword evidence="7" id="KW-1185">Reference proteome</keyword>
<dbReference type="PANTHER" id="PTHR42681">
    <property type="entry name" value="MALONYL-COA-ACYL CARRIER PROTEIN TRANSACYLASE, MITOCHONDRIAL"/>
    <property type="match status" value="1"/>
</dbReference>
<feature type="domain" description="Malonyl-CoA:ACP transacylase (MAT)" evidence="5">
    <location>
        <begin position="8"/>
        <end position="288"/>
    </location>
</feature>
<dbReference type="GO" id="GO:0005829">
    <property type="term" value="C:cytosol"/>
    <property type="evidence" value="ECO:0007669"/>
    <property type="project" value="TreeGrafter"/>
</dbReference>
<dbReference type="Gene3D" id="3.40.366.10">
    <property type="entry name" value="Malonyl-Coenzyme A Acyl Carrier Protein, domain 2"/>
    <property type="match status" value="1"/>
</dbReference>
<evidence type="ECO:0000313" key="7">
    <source>
        <dbReference type="Proteomes" id="UP000251995"/>
    </source>
</evidence>
<dbReference type="Pfam" id="PF00698">
    <property type="entry name" value="Acyl_transf_1"/>
    <property type="match status" value="1"/>
</dbReference>
<evidence type="ECO:0000256" key="1">
    <source>
        <dbReference type="ARBA" id="ARBA00013258"/>
    </source>
</evidence>
<dbReference type="GO" id="GO:0006633">
    <property type="term" value="P:fatty acid biosynthetic process"/>
    <property type="evidence" value="ECO:0007669"/>
    <property type="project" value="TreeGrafter"/>
</dbReference>
<dbReference type="InterPro" id="IPR014043">
    <property type="entry name" value="Acyl_transferase_dom"/>
</dbReference>
<dbReference type="GO" id="GO:0004314">
    <property type="term" value="F:[acyl-carrier-protein] S-malonyltransferase activity"/>
    <property type="evidence" value="ECO:0007669"/>
    <property type="project" value="UniProtKB-EC"/>
</dbReference>
<dbReference type="SUPFAM" id="SSF55048">
    <property type="entry name" value="Probable ACP-binding domain of malonyl-CoA ACP transacylase"/>
    <property type="match status" value="1"/>
</dbReference>
<evidence type="ECO:0000256" key="4">
    <source>
        <dbReference type="ARBA" id="ARBA00048462"/>
    </source>
</evidence>
<proteinExistence type="predicted"/>